<protein>
    <submittedName>
        <fullName evidence="4">Nitroreductase/dihydropteridine reductase</fullName>
        <ecNumber evidence="4">1.-.-.-</ecNumber>
        <ecNumber evidence="4">1.5.1.34</ecNumber>
    </submittedName>
</protein>
<reference evidence="4 5" key="1">
    <citation type="submission" date="2020-03" db="EMBL/GenBank/DDBJ databases">
        <title>Genomic Encyclopedia of Type Strains, Phase IV (KMG-IV): sequencing the most valuable type-strain genomes for metagenomic binning, comparative biology and taxonomic classification.</title>
        <authorList>
            <person name="Goeker M."/>
        </authorList>
    </citation>
    <scope>NUCLEOTIDE SEQUENCE [LARGE SCALE GENOMIC DNA]</scope>
    <source>
        <strain evidence="4 5">DSM 101599</strain>
    </source>
</reference>
<name>A0ABX0UCY8_9FLAO</name>
<evidence type="ECO:0000256" key="2">
    <source>
        <dbReference type="ARBA" id="ARBA00023002"/>
    </source>
</evidence>
<dbReference type="EC" id="1.-.-.-" evidence="4"/>
<gene>
    <name evidence="4" type="ORF">FHR24_002153</name>
</gene>
<evidence type="ECO:0000313" key="4">
    <source>
        <dbReference type="EMBL" id="NIJ45685.1"/>
    </source>
</evidence>
<dbReference type="Pfam" id="PF00881">
    <property type="entry name" value="Nitroreductase"/>
    <property type="match status" value="1"/>
</dbReference>
<dbReference type="InterPro" id="IPR000415">
    <property type="entry name" value="Nitroreductase-like"/>
</dbReference>
<dbReference type="GO" id="GO:0004155">
    <property type="term" value="F:6,7-dihydropteridine reductase activity"/>
    <property type="evidence" value="ECO:0007669"/>
    <property type="project" value="UniProtKB-EC"/>
</dbReference>
<organism evidence="4 5">
    <name type="scientific">Wenyingzhuangia heitensis</name>
    <dbReference type="NCBI Taxonomy" id="1487859"/>
    <lineage>
        <taxon>Bacteria</taxon>
        <taxon>Pseudomonadati</taxon>
        <taxon>Bacteroidota</taxon>
        <taxon>Flavobacteriia</taxon>
        <taxon>Flavobacteriales</taxon>
        <taxon>Flavobacteriaceae</taxon>
        <taxon>Wenyingzhuangia</taxon>
    </lineage>
</organism>
<dbReference type="SUPFAM" id="SSF55469">
    <property type="entry name" value="FMN-dependent nitroreductase-like"/>
    <property type="match status" value="1"/>
</dbReference>
<proteinExistence type="inferred from homology"/>
<comment type="similarity">
    <text evidence="1">Belongs to the nitroreductase family.</text>
</comment>
<evidence type="ECO:0000256" key="1">
    <source>
        <dbReference type="ARBA" id="ARBA00007118"/>
    </source>
</evidence>
<evidence type="ECO:0000259" key="3">
    <source>
        <dbReference type="Pfam" id="PF00881"/>
    </source>
</evidence>
<keyword evidence="2 4" id="KW-0560">Oxidoreductase</keyword>
<feature type="domain" description="Nitroreductase" evidence="3">
    <location>
        <begin position="7"/>
        <end position="172"/>
    </location>
</feature>
<dbReference type="PANTHER" id="PTHR43673:SF10">
    <property type="entry name" value="NADH DEHYDROGENASE_NAD(P)H NITROREDUCTASE XCC3605-RELATED"/>
    <property type="match status" value="1"/>
</dbReference>
<dbReference type="InterPro" id="IPR029479">
    <property type="entry name" value="Nitroreductase"/>
</dbReference>
<dbReference type="EC" id="1.5.1.34" evidence="4"/>
<keyword evidence="5" id="KW-1185">Reference proteome</keyword>
<evidence type="ECO:0000313" key="5">
    <source>
        <dbReference type="Proteomes" id="UP000745859"/>
    </source>
</evidence>
<dbReference type="PANTHER" id="PTHR43673">
    <property type="entry name" value="NAD(P)H NITROREDUCTASE YDGI-RELATED"/>
    <property type="match status" value="1"/>
</dbReference>
<dbReference type="Proteomes" id="UP000745859">
    <property type="component" value="Unassembled WGS sequence"/>
</dbReference>
<dbReference type="RefSeq" id="WP_167188222.1">
    <property type="nucleotide sequence ID" value="NZ_JAASQL010000002.1"/>
</dbReference>
<sequence>MKFLNAIQNRYTTKLYKDDKKIDTDKIEALKEVLRLSPSSINSQPWEFVFVSDVDTKNKLSMVSQHNTDKVKNCDTVVVFRSVDNLSKFKEELANRLPEYAFGFYQDYINQHSENETKTWMDKQLYIALGTFLSACATMQIDSTPMEGIEAEKYDAILGNDDYRSVFAVAIGFRDENDLNQLSEKPKSRKPLEEVIRTI</sequence>
<accession>A0ABX0UCY8</accession>
<dbReference type="Gene3D" id="3.40.109.10">
    <property type="entry name" value="NADH Oxidase"/>
    <property type="match status" value="1"/>
</dbReference>
<comment type="caution">
    <text evidence="4">The sequence shown here is derived from an EMBL/GenBank/DDBJ whole genome shotgun (WGS) entry which is preliminary data.</text>
</comment>
<dbReference type="EMBL" id="JAASQL010000002">
    <property type="protein sequence ID" value="NIJ45685.1"/>
    <property type="molecule type" value="Genomic_DNA"/>
</dbReference>